<dbReference type="RefSeq" id="WP_189112665.1">
    <property type="nucleotide sequence ID" value="NZ_BMQC01000002.1"/>
</dbReference>
<feature type="transmembrane region" description="Helical" evidence="2">
    <location>
        <begin position="41"/>
        <end position="61"/>
    </location>
</feature>
<reference evidence="3" key="2">
    <citation type="submission" date="2020-09" db="EMBL/GenBank/DDBJ databases">
        <authorList>
            <person name="Sun Q."/>
            <person name="Ohkuma M."/>
        </authorList>
    </citation>
    <scope>NUCLEOTIDE SEQUENCE</scope>
    <source>
        <strain evidence="3">JCM 3091</strain>
    </source>
</reference>
<evidence type="ECO:0000313" key="4">
    <source>
        <dbReference type="Proteomes" id="UP000662200"/>
    </source>
</evidence>
<evidence type="ECO:0000256" key="1">
    <source>
        <dbReference type="SAM" id="MobiDB-lite"/>
    </source>
</evidence>
<organism evidence="3 4">
    <name type="scientific">Pilimelia terevasa</name>
    <dbReference type="NCBI Taxonomy" id="53372"/>
    <lineage>
        <taxon>Bacteria</taxon>
        <taxon>Bacillati</taxon>
        <taxon>Actinomycetota</taxon>
        <taxon>Actinomycetes</taxon>
        <taxon>Micromonosporales</taxon>
        <taxon>Micromonosporaceae</taxon>
        <taxon>Pilimelia</taxon>
    </lineage>
</organism>
<protein>
    <recommendedName>
        <fullName evidence="5">DUF4245 domain-containing protein</fullName>
    </recommendedName>
</protein>
<accession>A0A8J3FGE5</accession>
<comment type="caution">
    <text evidence="3">The sequence shown here is derived from an EMBL/GenBank/DDBJ whole genome shotgun (WGS) entry which is preliminary data.</text>
</comment>
<dbReference type="AlphaFoldDB" id="A0A8J3FGE5"/>
<name>A0A8J3FGE5_9ACTN</name>
<evidence type="ECO:0008006" key="5">
    <source>
        <dbReference type="Google" id="ProtNLM"/>
    </source>
</evidence>
<feature type="region of interest" description="Disordered" evidence="1">
    <location>
        <begin position="1"/>
        <end position="23"/>
    </location>
</feature>
<gene>
    <name evidence="3" type="ORF">GCM10010124_06440</name>
</gene>
<keyword evidence="2" id="KW-0472">Membrane</keyword>
<proteinExistence type="predicted"/>
<keyword evidence="2" id="KW-1133">Transmembrane helix</keyword>
<reference evidence="3" key="1">
    <citation type="journal article" date="2014" name="Int. J. Syst. Evol. Microbiol.">
        <title>Complete genome sequence of Corynebacterium casei LMG S-19264T (=DSM 44701T), isolated from a smear-ripened cheese.</title>
        <authorList>
            <consortium name="US DOE Joint Genome Institute (JGI-PGF)"/>
            <person name="Walter F."/>
            <person name="Albersmeier A."/>
            <person name="Kalinowski J."/>
            <person name="Ruckert C."/>
        </authorList>
    </citation>
    <scope>NUCLEOTIDE SEQUENCE</scope>
    <source>
        <strain evidence="3">JCM 3091</strain>
    </source>
</reference>
<dbReference type="EMBL" id="BMQC01000002">
    <property type="protein sequence ID" value="GGK16547.1"/>
    <property type="molecule type" value="Genomic_DNA"/>
</dbReference>
<dbReference type="InterPro" id="IPR025339">
    <property type="entry name" value="DUF4245"/>
</dbReference>
<evidence type="ECO:0000313" key="3">
    <source>
        <dbReference type="EMBL" id="GGK16547.1"/>
    </source>
</evidence>
<evidence type="ECO:0000256" key="2">
    <source>
        <dbReference type="SAM" id="Phobius"/>
    </source>
</evidence>
<sequence>MSSVPAPPPPADPPPAAASPVPPAAAAVPVRPAGRRPRDMVLSLVVLLVPILLFAVVYRVFQDGDAPVAVDAAAVVDQARRAGDFPPAPPAVLPAGWRAASATYTRGQDWGALRIGYVAASGTGLQLVESDRPVAELLGAELGASRPAGVVPVAGRPWQRYPGRPGEEALVLLTPARTLLVLGPVAAPDAAVLAGSLTEI</sequence>
<dbReference type="Proteomes" id="UP000662200">
    <property type="component" value="Unassembled WGS sequence"/>
</dbReference>
<keyword evidence="2" id="KW-0812">Transmembrane</keyword>
<dbReference type="Pfam" id="PF14030">
    <property type="entry name" value="DUF4245"/>
    <property type="match status" value="1"/>
</dbReference>
<keyword evidence="4" id="KW-1185">Reference proteome</keyword>